<dbReference type="PANTHER" id="PTHR14027">
    <property type="entry name" value="RNA POLYMERASE-ASSOCIATED PROTEIN CTR9"/>
    <property type="match status" value="1"/>
</dbReference>
<feature type="repeat" description="TPR" evidence="3">
    <location>
        <begin position="587"/>
        <end position="620"/>
    </location>
</feature>
<keyword evidence="6" id="KW-1185">Reference proteome</keyword>
<dbReference type="GO" id="GO:0006355">
    <property type="term" value="P:regulation of DNA-templated transcription"/>
    <property type="evidence" value="ECO:0007669"/>
    <property type="project" value="InterPro"/>
</dbReference>
<feature type="compositionally biased region" description="Basic residues" evidence="4">
    <location>
        <begin position="1098"/>
        <end position="1107"/>
    </location>
</feature>
<evidence type="ECO:0000256" key="2">
    <source>
        <dbReference type="ARBA" id="ARBA00022803"/>
    </source>
</evidence>
<evidence type="ECO:0000256" key="4">
    <source>
        <dbReference type="SAM" id="MobiDB-lite"/>
    </source>
</evidence>
<sequence length="1123" mass="124558">MDGPTPASRSIDIELGGQEIITIDLADLDSNPEDVLELLREGQCKVSVWARLASEYWRKGHLEAAERIANAALESLQSNGQSAQSQPIYSLLANIQIAYARQAPKLHLPGVREDVLTGERTKEEYHREAAQYLNMGDRVAAEGGESVGGALSFLTRGIHQFATRSMEDALRSFEGVLAEKPTNLVALMGKARLLYARRQYPQALKLFQQILQLNPRCLPDPRIGIGLCLWAMDHKAKARSAWLRSAEVNPTQWSTQLLLGLEAINASKNESRPEEERANSFRVGTKHIERAFKTNNKSAAAANVLCELFVRKGNYKTALKLAERTIQFADTLPVVTEGYIRTARVLHAQGHVPEATRLFMTAAEGQPHHILGAIGLAQTQTQSGEIAAAIHTLDTLVQPPNPTKSADALVFLASLRASPRPGMSSSDAAQEKVKARELYDRAQRMHEEAEQGGLLRPAITQSTAVHASVKVAAVVAAGSTWGGGKMCGWVAGDVDMHAEIARLWQEEAPERTRKALRDALRVSEVAAAVGGAERVDPRLVNNLAALAHMDGALEEAQRMYEDALIKASALAQQGDAREKQNGEAMATTMLYNLARVYEDSGDLERAKEAYDKLLARHPEYIDAKIRLADMLYKSHQSNEAHDLLKQALTSQPSHLTLRAYYTHFLVSSAAPTTFGQVHMQPLRAAYNFVYATLSDHNKHDVYAHCAAALVHYMMNREMLRPPLDPAQLAERKKGFVRSAEFYDKALVLDPCCAVAAQGLAIVTAEDALGSLVGAGHSAGSADEAQRRVRSARDALEVFAKIRESISTGDVYVNMGHCYYVREDFDRALESYETASSRFFDNKNANVLMQQCRAWYAKANKDQSYASMKSALKYAEMARALEPEDKATTYNIAVIQQKAAELLFNIPPAKRSVAELEEAIEQAKQGNKAFGELTADPSAAVPYDRELAEQRMKYGEGMLRRAEEQIANQRQFEDEAREKLDAVRQRRLEERLRLEAIEKEKEDQRRVEAEALRETRKRQQEEAAEWMKGYADSSDEETREKRPRKQGAKKVKVEADSAGEDAVAGAEPKKKRRTKKPASADAEEDEGGLFSDDGVDSKPKKRLNKKRVVRDEDDQEATGPRKKQ</sequence>
<dbReference type="Gene3D" id="1.25.40.10">
    <property type="entry name" value="Tetratricopeptide repeat domain"/>
    <property type="match status" value="4"/>
</dbReference>
<dbReference type="InterPro" id="IPR019734">
    <property type="entry name" value="TPR_rpt"/>
</dbReference>
<dbReference type="KEGG" id="cput:CONPUDRAFT_152558"/>
<comment type="caution">
    <text evidence="5">The sequence shown here is derived from an EMBL/GenBank/DDBJ whole genome shotgun (WGS) entry which is preliminary data.</text>
</comment>
<dbReference type="RefSeq" id="XP_007767264.1">
    <property type="nucleotide sequence ID" value="XM_007769074.1"/>
</dbReference>
<evidence type="ECO:0000313" key="6">
    <source>
        <dbReference type="Proteomes" id="UP000053558"/>
    </source>
</evidence>
<dbReference type="Proteomes" id="UP000053558">
    <property type="component" value="Unassembled WGS sequence"/>
</dbReference>
<evidence type="ECO:0000313" key="5">
    <source>
        <dbReference type="EMBL" id="EIW83541.1"/>
    </source>
</evidence>
<dbReference type="GO" id="GO:0006368">
    <property type="term" value="P:transcription elongation by RNA polymerase II"/>
    <property type="evidence" value="ECO:0007669"/>
    <property type="project" value="TreeGrafter"/>
</dbReference>
<feature type="compositionally biased region" description="Basic and acidic residues" evidence="4">
    <location>
        <begin position="999"/>
        <end position="1020"/>
    </location>
</feature>
<dbReference type="SUPFAM" id="SSF48452">
    <property type="entry name" value="TPR-like"/>
    <property type="match status" value="2"/>
</dbReference>
<dbReference type="OMA" id="EHWLTIA"/>
<feature type="repeat" description="TPR" evidence="3">
    <location>
        <begin position="808"/>
        <end position="841"/>
    </location>
</feature>
<dbReference type="PANTHER" id="PTHR14027:SF2">
    <property type="entry name" value="RNA POLYMERASE-ASSOCIATED PROTEIN CTR9 HOMOLOG"/>
    <property type="match status" value="1"/>
</dbReference>
<dbReference type="GO" id="GO:0000993">
    <property type="term" value="F:RNA polymerase II complex binding"/>
    <property type="evidence" value="ECO:0007669"/>
    <property type="project" value="TreeGrafter"/>
</dbReference>
<proteinExistence type="predicted"/>
<evidence type="ECO:0000256" key="3">
    <source>
        <dbReference type="PROSITE-ProRule" id="PRU00339"/>
    </source>
</evidence>
<feature type="repeat" description="TPR" evidence="3">
    <location>
        <begin position="184"/>
        <end position="217"/>
    </location>
</feature>
<dbReference type="GO" id="GO:0016593">
    <property type="term" value="C:Cdc73/Paf1 complex"/>
    <property type="evidence" value="ECO:0007669"/>
    <property type="project" value="TreeGrafter"/>
</dbReference>
<dbReference type="PROSITE" id="PS50005">
    <property type="entry name" value="TPR"/>
    <property type="match status" value="3"/>
</dbReference>
<dbReference type="GeneID" id="19203015"/>
<dbReference type="Pfam" id="PF14559">
    <property type="entry name" value="TPR_19"/>
    <property type="match status" value="2"/>
</dbReference>
<gene>
    <name evidence="5" type="ORF">CONPUDRAFT_152558</name>
</gene>
<organism evidence="5 6">
    <name type="scientific">Coniophora puteana (strain RWD-64-598)</name>
    <name type="common">Brown rot fungus</name>
    <dbReference type="NCBI Taxonomy" id="741705"/>
    <lineage>
        <taxon>Eukaryota</taxon>
        <taxon>Fungi</taxon>
        <taxon>Dikarya</taxon>
        <taxon>Basidiomycota</taxon>
        <taxon>Agaricomycotina</taxon>
        <taxon>Agaricomycetes</taxon>
        <taxon>Agaricomycetidae</taxon>
        <taxon>Boletales</taxon>
        <taxon>Coniophorineae</taxon>
        <taxon>Coniophoraceae</taxon>
        <taxon>Coniophora</taxon>
    </lineage>
</organism>
<accession>A0A5M3MY34</accession>
<dbReference type="OrthoDB" id="343875at2759"/>
<dbReference type="AlphaFoldDB" id="A0A5M3MY34"/>
<feature type="region of interest" description="Disordered" evidence="4">
    <location>
        <begin position="999"/>
        <end position="1123"/>
    </location>
</feature>
<dbReference type="SMART" id="SM00028">
    <property type="entry name" value="TPR"/>
    <property type="match status" value="11"/>
</dbReference>
<keyword evidence="1" id="KW-0677">Repeat</keyword>
<reference evidence="6" key="1">
    <citation type="journal article" date="2012" name="Science">
        <title>The Paleozoic origin of enzymatic lignin decomposition reconstructed from 31 fungal genomes.</title>
        <authorList>
            <person name="Floudas D."/>
            <person name="Binder M."/>
            <person name="Riley R."/>
            <person name="Barry K."/>
            <person name="Blanchette R.A."/>
            <person name="Henrissat B."/>
            <person name="Martinez A.T."/>
            <person name="Otillar R."/>
            <person name="Spatafora J.W."/>
            <person name="Yadav J.S."/>
            <person name="Aerts A."/>
            <person name="Benoit I."/>
            <person name="Boyd A."/>
            <person name="Carlson A."/>
            <person name="Copeland A."/>
            <person name="Coutinho P.M."/>
            <person name="de Vries R.P."/>
            <person name="Ferreira P."/>
            <person name="Findley K."/>
            <person name="Foster B."/>
            <person name="Gaskell J."/>
            <person name="Glotzer D."/>
            <person name="Gorecki P."/>
            <person name="Heitman J."/>
            <person name="Hesse C."/>
            <person name="Hori C."/>
            <person name="Igarashi K."/>
            <person name="Jurgens J.A."/>
            <person name="Kallen N."/>
            <person name="Kersten P."/>
            <person name="Kohler A."/>
            <person name="Kuees U."/>
            <person name="Kumar T.K.A."/>
            <person name="Kuo A."/>
            <person name="LaButti K."/>
            <person name="Larrondo L.F."/>
            <person name="Lindquist E."/>
            <person name="Ling A."/>
            <person name="Lombard V."/>
            <person name="Lucas S."/>
            <person name="Lundell T."/>
            <person name="Martin R."/>
            <person name="McLaughlin D.J."/>
            <person name="Morgenstern I."/>
            <person name="Morin E."/>
            <person name="Murat C."/>
            <person name="Nagy L.G."/>
            <person name="Nolan M."/>
            <person name="Ohm R.A."/>
            <person name="Patyshakuliyeva A."/>
            <person name="Rokas A."/>
            <person name="Ruiz-Duenas F.J."/>
            <person name="Sabat G."/>
            <person name="Salamov A."/>
            <person name="Samejima M."/>
            <person name="Schmutz J."/>
            <person name="Slot J.C."/>
            <person name="St John F."/>
            <person name="Stenlid J."/>
            <person name="Sun H."/>
            <person name="Sun S."/>
            <person name="Syed K."/>
            <person name="Tsang A."/>
            <person name="Wiebenga A."/>
            <person name="Young D."/>
            <person name="Pisabarro A."/>
            <person name="Eastwood D.C."/>
            <person name="Martin F."/>
            <person name="Cullen D."/>
            <person name="Grigoriev I.V."/>
            <person name="Hibbett D.S."/>
        </authorList>
    </citation>
    <scope>NUCLEOTIDE SEQUENCE [LARGE SCALE GENOMIC DNA]</scope>
    <source>
        <strain evidence="6">RWD-64-598 SS2</strain>
    </source>
</reference>
<dbReference type="InterPro" id="IPR031101">
    <property type="entry name" value="Ctr9"/>
</dbReference>
<dbReference type="InterPro" id="IPR011990">
    <property type="entry name" value="TPR-like_helical_dom_sf"/>
</dbReference>
<protein>
    <submittedName>
        <fullName evidence="5">RNA polymerase II-associated protein</fullName>
    </submittedName>
</protein>
<dbReference type="EMBL" id="JH711576">
    <property type="protein sequence ID" value="EIW83541.1"/>
    <property type="molecule type" value="Genomic_DNA"/>
</dbReference>
<feature type="compositionally biased region" description="Basic residues" evidence="4">
    <location>
        <begin position="1040"/>
        <end position="1049"/>
    </location>
</feature>
<evidence type="ECO:0000256" key="1">
    <source>
        <dbReference type="ARBA" id="ARBA00022737"/>
    </source>
</evidence>
<keyword evidence="2 3" id="KW-0802">TPR repeat</keyword>
<name>A0A5M3MY34_CONPW</name>